<evidence type="ECO:0000313" key="12">
    <source>
        <dbReference type="Proteomes" id="UP000013909"/>
    </source>
</evidence>
<dbReference type="GO" id="GO:0000162">
    <property type="term" value="P:L-tryptophan biosynthetic process"/>
    <property type="evidence" value="ECO:0007669"/>
    <property type="project" value="UniProtKB-UniRule"/>
</dbReference>
<gene>
    <name evidence="9" type="primary">trpF</name>
    <name evidence="11" type="ORF">ADIS_1382</name>
</gene>
<evidence type="ECO:0000256" key="6">
    <source>
        <dbReference type="ARBA" id="ARBA00022822"/>
    </source>
</evidence>
<dbReference type="Proteomes" id="UP000013909">
    <property type="component" value="Unassembled WGS sequence"/>
</dbReference>
<evidence type="ECO:0000259" key="10">
    <source>
        <dbReference type="Pfam" id="PF00697"/>
    </source>
</evidence>
<dbReference type="CDD" id="cd00405">
    <property type="entry name" value="PRAI"/>
    <property type="match status" value="1"/>
</dbReference>
<keyword evidence="8 9" id="KW-0413">Isomerase</keyword>
<name>R7ZVL9_9BACT</name>
<dbReference type="HAMAP" id="MF_00135">
    <property type="entry name" value="PRAI"/>
    <property type="match status" value="1"/>
</dbReference>
<dbReference type="InterPro" id="IPR013785">
    <property type="entry name" value="Aldolase_TIM"/>
</dbReference>
<keyword evidence="6 9" id="KW-0822">Tryptophan biosynthesis</keyword>
<dbReference type="PATRIC" id="fig|1288963.3.peg.1379"/>
<comment type="catalytic activity">
    <reaction evidence="1 9">
        <text>N-(5-phospho-beta-D-ribosyl)anthranilate = 1-(2-carboxyphenylamino)-1-deoxy-D-ribulose 5-phosphate</text>
        <dbReference type="Rhea" id="RHEA:21540"/>
        <dbReference type="ChEBI" id="CHEBI:18277"/>
        <dbReference type="ChEBI" id="CHEBI:58613"/>
        <dbReference type="EC" id="5.3.1.24"/>
    </reaction>
</comment>
<dbReference type="InterPro" id="IPR001240">
    <property type="entry name" value="PRAI_dom"/>
</dbReference>
<reference evidence="11 12" key="1">
    <citation type="submission" date="2013-02" db="EMBL/GenBank/DDBJ databases">
        <title>A novel strain isolated from Lonar lake, Maharashtra, India.</title>
        <authorList>
            <person name="Singh A."/>
        </authorList>
    </citation>
    <scope>NUCLEOTIDE SEQUENCE [LARGE SCALE GENOMIC DNA]</scope>
    <source>
        <strain evidence="11 12">AK24</strain>
    </source>
</reference>
<dbReference type="InterPro" id="IPR011060">
    <property type="entry name" value="RibuloseP-bd_barrel"/>
</dbReference>
<accession>R7ZVL9</accession>
<evidence type="ECO:0000313" key="11">
    <source>
        <dbReference type="EMBL" id="EON78185.1"/>
    </source>
</evidence>
<dbReference type="Gene3D" id="3.20.20.70">
    <property type="entry name" value="Aldolase class I"/>
    <property type="match status" value="1"/>
</dbReference>
<dbReference type="AlphaFoldDB" id="R7ZVL9"/>
<dbReference type="GO" id="GO:0004640">
    <property type="term" value="F:phosphoribosylanthranilate isomerase activity"/>
    <property type="evidence" value="ECO:0007669"/>
    <property type="project" value="UniProtKB-UniRule"/>
</dbReference>
<comment type="pathway">
    <text evidence="2 9">Amino-acid biosynthesis; L-tryptophan biosynthesis; L-tryptophan from chorismate: step 3/5.</text>
</comment>
<evidence type="ECO:0000256" key="7">
    <source>
        <dbReference type="ARBA" id="ARBA00023141"/>
    </source>
</evidence>
<evidence type="ECO:0000256" key="5">
    <source>
        <dbReference type="ARBA" id="ARBA00022605"/>
    </source>
</evidence>
<dbReference type="PANTHER" id="PTHR42894:SF1">
    <property type="entry name" value="N-(5'-PHOSPHORIBOSYL)ANTHRANILATE ISOMERASE"/>
    <property type="match status" value="1"/>
</dbReference>
<protein>
    <recommendedName>
        <fullName evidence="4 9">N-(5'-phosphoribosyl)anthranilate isomerase</fullName>
        <shortName evidence="9">PRAI</shortName>
        <ecNumber evidence="3 9">5.3.1.24</ecNumber>
    </recommendedName>
</protein>
<organism evidence="11 12">
    <name type="scientific">Lunatimonas lonarensis</name>
    <dbReference type="NCBI Taxonomy" id="1232681"/>
    <lineage>
        <taxon>Bacteria</taxon>
        <taxon>Pseudomonadati</taxon>
        <taxon>Bacteroidota</taxon>
        <taxon>Cytophagia</taxon>
        <taxon>Cytophagales</taxon>
        <taxon>Cyclobacteriaceae</taxon>
    </lineage>
</organism>
<evidence type="ECO:0000256" key="3">
    <source>
        <dbReference type="ARBA" id="ARBA00012572"/>
    </source>
</evidence>
<sequence length="211" mass="23928">MIVKVCGMRDPENIRDLLAMAKPDLMGLIFYPRSSRYVMNGTADPEFYRELDVTKVGVFVQEPLDQLLDKVARYGLGYAQLHGDEDSAYVAALRASSPVKIIKVFRIASDWDWAEVDPFLHESDWFLFDTATPQFGGSGKTFSWDLLRRYPYQVPFLLSGGIGEAHAVEIRQLMKEVPSMLGVDINSKFELAPARKDVSKIQTFIQELRLS</sequence>
<comment type="caution">
    <text evidence="11">The sequence shown here is derived from an EMBL/GenBank/DDBJ whole genome shotgun (WGS) entry which is preliminary data.</text>
</comment>
<dbReference type="Pfam" id="PF00697">
    <property type="entry name" value="PRAI"/>
    <property type="match status" value="1"/>
</dbReference>
<dbReference type="EC" id="5.3.1.24" evidence="3 9"/>
<proteinExistence type="inferred from homology"/>
<feature type="domain" description="N-(5'phosphoribosyl) anthranilate isomerase (PRAI)" evidence="10">
    <location>
        <begin position="4"/>
        <end position="206"/>
    </location>
</feature>
<dbReference type="STRING" id="1232681.ADIS_1382"/>
<dbReference type="InterPro" id="IPR044643">
    <property type="entry name" value="TrpF_fam"/>
</dbReference>
<evidence type="ECO:0000256" key="2">
    <source>
        <dbReference type="ARBA" id="ARBA00004664"/>
    </source>
</evidence>
<dbReference type="EMBL" id="AQHR01000041">
    <property type="protein sequence ID" value="EON78185.1"/>
    <property type="molecule type" value="Genomic_DNA"/>
</dbReference>
<evidence type="ECO:0000256" key="9">
    <source>
        <dbReference type="HAMAP-Rule" id="MF_00135"/>
    </source>
</evidence>
<comment type="similarity">
    <text evidence="9">Belongs to the TrpF family.</text>
</comment>
<keyword evidence="12" id="KW-1185">Reference proteome</keyword>
<evidence type="ECO:0000256" key="1">
    <source>
        <dbReference type="ARBA" id="ARBA00001164"/>
    </source>
</evidence>
<keyword evidence="7 9" id="KW-0057">Aromatic amino acid biosynthesis</keyword>
<dbReference type="SUPFAM" id="SSF51366">
    <property type="entry name" value="Ribulose-phoshate binding barrel"/>
    <property type="match status" value="1"/>
</dbReference>
<evidence type="ECO:0000256" key="4">
    <source>
        <dbReference type="ARBA" id="ARBA00022272"/>
    </source>
</evidence>
<dbReference type="RefSeq" id="WP_010853526.1">
    <property type="nucleotide sequence ID" value="NZ_AQHR01000041.1"/>
</dbReference>
<dbReference type="OrthoDB" id="9786954at2"/>
<keyword evidence="5 9" id="KW-0028">Amino-acid biosynthesis</keyword>
<dbReference type="PANTHER" id="PTHR42894">
    <property type="entry name" value="N-(5'-PHOSPHORIBOSYL)ANTHRANILATE ISOMERASE"/>
    <property type="match status" value="1"/>
</dbReference>
<evidence type="ECO:0000256" key="8">
    <source>
        <dbReference type="ARBA" id="ARBA00023235"/>
    </source>
</evidence>
<dbReference type="UniPathway" id="UPA00035">
    <property type="reaction ID" value="UER00042"/>
</dbReference>